<evidence type="ECO:0000313" key="1">
    <source>
        <dbReference type="EMBL" id="CAB4529532.1"/>
    </source>
</evidence>
<accession>A0A6J7UNH8</accession>
<proteinExistence type="predicted"/>
<dbReference type="EMBL" id="CAEZWU010000004">
    <property type="protein sequence ID" value="CAB4657548.1"/>
    <property type="molecule type" value="Genomic_DNA"/>
</dbReference>
<sequence>MTPESRISTVLISALDTVKVSDVIGREINRIHKRTQAQTLQKWISGKSQKASIFLVMQGVIKAYDPSTGDGVVIRDTDLSEYDLAVGALDGSIFRMLRQGQRVVFSLDSAGRATKLRLGSERDMETPGA</sequence>
<evidence type="ECO:0000313" key="2">
    <source>
        <dbReference type="EMBL" id="CAB4657548.1"/>
    </source>
</evidence>
<dbReference type="EMBL" id="CAFBQV010000235">
    <property type="protein sequence ID" value="CAB5067540.1"/>
    <property type="molecule type" value="Genomic_DNA"/>
</dbReference>
<dbReference type="EMBL" id="CAEZSE010000003">
    <property type="protein sequence ID" value="CAB4529532.1"/>
    <property type="molecule type" value="Genomic_DNA"/>
</dbReference>
<reference evidence="3" key="1">
    <citation type="submission" date="2020-05" db="EMBL/GenBank/DDBJ databases">
        <authorList>
            <person name="Chiriac C."/>
            <person name="Salcher M."/>
            <person name="Ghai R."/>
            <person name="Kavagutti S V."/>
        </authorList>
    </citation>
    <scope>NUCLEOTIDE SEQUENCE</scope>
</reference>
<protein>
    <submittedName>
        <fullName evidence="3">Unannotated protein</fullName>
    </submittedName>
</protein>
<evidence type="ECO:0000313" key="3">
    <source>
        <dbReference type="EMBL" id="CAB5067540.1"/>
    </source>
</evidence>
<name>A0A6J7UNH8_9ZZZZ</name>
<gene>
    <name evidence="1" type="ORF">UFOPK1353_00034</name>
    <name evidence="2" type="ORF">UFOPK2292_00051</name>
    <name evidence="3" type="ORF">UFOPK4345_01242</name>
</gene>
<organism evidence="3">
    <name type="scientific">freshwater metagenome</name>
    <dbReference type="NCBI Taxonomy" id="449393"/>
    <lineage>
        <taxon>unclassified sequences</taxon>
        <taxon>metagenomes</taxon>
        <taxon>ecological metagenomes</taxon>
    </lineage>
</organism>
<dbReference type="AlphaFoldDB" id="A0A6J7UNH8"/>